<keyword evidence="3 7" id="KW-0862">Zinc</keyword>
<evidence type="ECO:0000256" key="5">
    <source>
        <dbReference type="ARBA" id="ARBA00023125"/>
    </source>
</evidence>
<evidence type="ECO:0000256" key="3">
    <source>
        <dbReference type="ARBA" id="ARBA00022833"/>
    </source>
</evidence>
<dbReference type="Gene3D" id="1.10.10.10">
    <property type="entry name" value="Winged helix-like DNA-binding domain superfamily/Winged helix DNA-binding domain"/>
    <property type="match status" value="1"/>
</dbReference>
<sequence>MQKNIAESVVGFTRHDHKRCVARGLKQADTYCRLHKLRFTEVRRRTLGILLESHSAVGAYDVLERLKAEGLGSKPPIAYRALGFLLENGFIHRVERLNAYIACSHPGESHDPAFLICTDCKSVAETSISSTSSLLKSAKESGFEIAHTTLEAEGQCPSCQKQADRE</sequence>
<feature type="binding site" evidence="7">
    <location>
        <position position="159"/>
    </location>
    <ligand>
        <name>Zn(2+)</name>
        <dbReference type="ChEBI" id="CHEBI:29105"/>
    </ligand>
</feature>
<feature type="binding site" evidence="7">
    <location>
        <position position="156"/>
    </location>
    <ligand>
        <name>Zn(2+)</name>
        <dbReference type="ChEBI" id="CHEBI:29105"/>
    </ligand>
</feature>
<evidence type="ECO:0000256" key="1">
    <source>
        <dbReference type="ARBA" id="ARBA00007957"/>
    </source>
</evidence>
<dbReference type="GO" id="GO:0003700">
    <property type="term" value="F:DNA-binding transcription factor activity"/>
    <property type="evidence" value="ECO:0007669"/>
    <property type="project" value="InterPro"/>
</dbReference>
<keyword evidence="8" id="KW-0408">Iron</keyword>
<organism evidence="9 10">
    <name type="scientific">Granulosicoccus antarcticus IMCC3135</name>
    <dbReference type="NCBI Taxonomy" id="1192854"/>
    <lineage>
        <taxon>Bacteria</taxon>
        <taxon>Pseudomonadati</taxon>
        <taxon>Pseudomonadota</taxon>
        <taxon>Gammaproteobacteria</taxon>
        <taxon>Chromatiales</taxon>
        <taxon>Granulosicoccaceae</taxon>
        <taxon>Granulosicoccus</taxon>
    </lineage>
</organism>
<dbReference type="GO" id="GO:1900376">
    <property type="term" value="P:regulation of secondary metabolite biosynthetic process"/>
    <property type="evidence" value="ECO:0007669"/>
    <property type="project" value="TreeGrafter"/>
</dbReference>
<name>A0A2Z2NHM7_9GAMM</name>
<gene>
    <name evidence="9" type="primary">zur</name>
    <name evidence="9" type="ORF">IMCC3135_02145</name>
</gene>
<feature type="binding site" evidence="7">
    <location>
        <position position="120"/>
    </location>
    <ligand>
        <name>Zn(2+)</name>
        <dbReference type="ChEBI" id="CHEBI:29105"/>
    </ligand>
</feature>
<dbReference type="InterPro" id="IPR036388">
    <property type="entry name" value="WH-like_DNA-bd_sf"/>
</dbReference>
<dbReference type="InterPro" id="IPR043135">
    <property type="entry name" value="Fur_C"/>
</dbReference>
<dbReference type="Gene3D" id="3.30.1490.190">
    <property type="match status" value="1"/>
</dbReference>
<dbReference type="InterPro" id="IPR036390">
    <property type="entry name" value="WH_DNA-bd_sf"/>
</dbReference>
<protein>
    <submittedName>
        <fullName evidence="9">Zinc uptake regulation protein</fullName>
    </submittedName>
</protein>
<dbReference type="AlphaFoldDB" id="A0A2Z2NHM7"/>
<evidence type="ECO:0000256" key="4">
    <source>
        <dbReference type="ARBA" id="ARBA00023015"/>
    </source>
</evidence>
<evidence type="ECO:0000256" key="7">
    <source>
        <dbReference type="PIRSR" id="PIRSR602481-1"/>
    </source>
</evidence>
<evidence type="ECO:0000313" key="9">
    <source>
        <dbReference type="EMBL" id="ASJ70543.1"/>
    </source>
</evidence>
<reference evidence="9 10" key="1">
    <citation type="submission" date="2016-12" db="EMBL/GenBank/DDBJ databases">
        <authorList>
            <person name="Song W.-J."/>
            <person name="Kurnit D.M."/>
        </authorList>
    </citation>
    <scope>NUCLEOTIDE SEQUENCE [LARGE SCALE GENOMIC DNA]</scope>
    <source>
        <strain evidence="9 10">IMCC3135</strain>
    </source>
</reference>
<keyword evidence="5" id="KW-0238">DNA-binding</keyword>
<keyword evidence="4" id="KW-0805">Transcription regulation</keyword>
<comment type="cofactor">
    <cofactor evidence="8">
        <name>Mn(2+)</name>
        <dbReference type="ChEBI" id="CHEBI:29035"/>
    </cofactor>
    <cofactor evidence="8">
        <name>Fe(2+)</name>
        <dbReference type="ChEBI" id="CHEBI:29033"/>
    </cofactor>
    <text evidence="8">Binds 1 Mn(2+) or Fe(2+) ion per subunit.</text>
</comment>
<feature type="binding site" evidence="7">
    <location>
        <position position="117"/>
    </location>
    <ligand>
        <name>Zn(2+)</name>
        <dbReference type="ChEBI" id="CHEBI:29105"/>
    </ligand>
</feature>
<dbReference type="SUPFAM" id="SSF46785">
    <property type="entry name" value="Winged helix' DNA-binding domain"/>
    <property type="match status" value="1"/>
</dbReference>
<dbReference type="Pfam" id="PF01475">
    <property type="entry name" value="FUR"/>
    <property type="match status" value="1"/>
</dbReference>
<evidence type="ECO:0000256" key="2">
    <source>
        <dbReference type="ARBA" id="ARBA00022491"/>
    </source>
</evidence>
<dbReference type="GO" id="GO:0005829">
    <property type="term" value="C:cytosol"/>
    <property type="evidence" value="ECO:0007669"/>
    <property type="project" value="TreeGrafter"/>
</dbReference>
<comment type="similarity">
    <text evidence="1">Belongs to the Fur family.</text>
</comment>
<dbReference type="Proteomes" id="UP000250079">
    <property type="component" value="Chromosome"/>
</dbReference>
<keyword evidence="7" id="KW-0479">Metal-binding</keyword>
<dbReference type="GO" id="GO:0008270">
    <property type="term" value="F:zinc ion binding"/>
    <property type="evidence" value="ECO:0007669"/>
    <property type="project" value="TreeGrafter"/>
</dbReference>
<dbReference type="InterPro" id="IPR002481">
    <property type="entry name" value="FUR"/>
</dbReference>
<comment type="cofactor">
    <cofactor evidence="7">
        <name>Zn(2+)</name>
        <dbReference type="ChEBI" id="CHEBI:29105"/>
    </cofactor>
    <text evidence="7">Binds 1 zinc ion per subunit.</text>
</comment>
<keyword evidence="2" id="KW-0678">Repressor</keyword>
<feature type="binding site" evidence="8">
    <location>
        <position position="111"/>
    </location>
    <ligand>
        <name>Fe cation</name>
        <dbReference type="ChEBI" id="CHEBI:24875"/>
    </ligand>
</feature>
<dbReference type="PANTHER" id="PTHR33202">
    <property type="entry name" value="ZINC UPTAKE REGULATION PROTEIN"/>
    <property type="match status" value="1"/>
</dbReference>
<evidence type="ECO:0000256" key="8">
    <source>
        <dbReference type="PIRSR" id="PIRSR602481-2"/>
    </source>
</evidence>
<dbReference type="GO" id="GO:0045892">
    <property type="term" value="P:negative regulation of DNA-templated transcription"/>
    <property type="evidence" value="ECO:0007669"/>
    <property type="project" value="TreeGrafter"/>
</dbReference>
<dbReference type="EMBL" id="CP018632">
    <property type="protein sequence ID" value="ASJ70543.1"/>
    <property type="molecule type" value="Genomic_DNA"/>
</dbReference>
<evidence type="ECO:0000313" key="10">
    <source>
        <dbReference type="Proteomes" id="UP000250079"/>
    </source>
</evidence>
<dbReference type="RefSeq" id="WP_088916078.1">
    <property type="nucleotide sequence ID" value="NZ_CP018632.1"/>
</dbReference>
<dbReference type="KEGG" id="gai:IMCC3135_02145"/>
<dbReference type="GO" id="GO:0000976">
    <property type="term" value="F:transcription cis-regulatory region binding"/>
    <property type="evidence" value="ECO:0007669"/>
    <property type="project" value="TreeGrafter"/>
</dbReference>
<dbReference type="PANTHER" id="PTHR33202:SF6">
    <property type="entry name" value="ZINC UPTAKE REGULATION PROTEIN"/>
    <property type="match status" value="1"/>
</dbReference>
<proteinExistence type="inferred from homology"/>
<keyword evidence="6" id="KW-0804">Transcription</keyword>
<dbReference type="OrthoDB" id="9801127at2"/>
<evidence type="ECO:0000256" key="6">
    <source>
        <dbReference type="ARBA" id="ARBA00023163"/>
    </source>
</evidence>
<accession>A0A2Z2NHM7</accession>
<keyword evidence="10" id="KW-1185">Reference proteome</keyword>